<dbReference type="RefSeq" id="WP_102114814.1">
    <property type="nucleotide sequence ID" value="NZ_BMGN01000001.1"/>
</dbReference>
<protein>
    <submittedName>
        <fullName evidence="1">Uncharacterized protein</fullName>
    </submittedName>
</protein>
<keyword evidence="2" id="KW-1185">Reference proteome</keyword>
<gene>
    <name evidence="1" type="ORF">C0V82_23285</name>
</gene>
<dbReference type="Proteomes" id="UP000234752">
    <property type="component" value="Plasmid unnamed1"/>
</dbReference>
<evidence type="ECO:0000313" key="2">
    <source>
        <dbReference type="Proteomes" id="UP000234752"/>
    </source>
</evidence>
<organism evidence="1 2">
    <name type="scientific">Niveispirillum cyanobacteriorum</name>
    <dbReference type="NCBI Taxonomy" id="1612173"/>
    <lineage>
        <taxon>Bacteria</taxon>
        <taxon>Pseudomonadati</taxon>
        <taxon>Pseudomonadota</taxon>
        <taxon>Alphaproteobacteria</taxon>
        <taxon>Rhodospirillales</taxon>
        <taxon>Azospirillaceae</taxon>
        <taxon>Niveispirillum</taxon>
    </lineage>
</organism>
<keyword evidence="1" id="KW-0614">Plasmid</keyword>
<reference evidence="1 2" key="1">
    <citation type="submission" date="2017-12" db="EMBL/GenBank/DDBJ databases">
        <title>Genomes of bacteria within cyanobacterial aggregates.</title>
        <authorList>
            <person name="Cai H."/>
        </authorList>
    </citation>
    <scope>NUCLEOTIDE SEQUENCE [LARGE SCALE GENOMIC DNA]</scope>
    <source>
        <strain evidence="1 2">TH16</strain>
        <plasmid evidence="1 2">unnamed1</plasmid>
    </source>
</reference>
<sequence length="111" mass="12441">MRGDRGALPPIEQVTQRFHDFVTGRPLVYNQGAKNLDPMVDGVWELKTHDVRIFGWFAAPSCFVAVNGALRSALVSHARFTPFIEEVTQLRNNLPLDEPKFIPGGVLRNVL</sequence>
<accession>A0A2K9NJN6</accession>
<name>A0A2K9NJN6_9PROT</name>
<proteinExistence type="predicted"/>
<dbReference type="AlphaFoldDB" id="A0A2K9NJN6"/>
<evidence type="ECO:0000313" key="1">
    <source>
        <dbReference type="EMBL" id="AUN33298.1"/>
    </source>
</evidence>
<dbReference type="EMBL" id="CP025613">
    <property type="protein sequence ID" value="AUN33298.1"/>
    <property type="molecule type" value="Genomic_DNA"/>
</dbReference>
<dbReference type="OrthoDB" id="7364201at2"/>
<dbReference type="KEGG" id="ncb:C0V82_23285"/>
<geneLocation type="plasmid" evidence="1 2">
    <name>unnamed1</name>
</geneLocation>